<dbReference type="EMBL" id="CAJNOW010002240">
    <property type="protein sequence ID" value="CAF1345260.1"/>
    <property type="molecule type" value="Genomic_DNA"/>
</dbReference>
<accession>A0A816UE17</accession>
<sequence length="113" mass="12905">MHDNINTVVTSQKENELPLVFIYAFFSSTTQHSTVTNFIWIENQLITSRVFHYDEPVVQLRRNCDRTVTIIAENCDVVTRSCGEKTTVRINASKFFAFMGHSGVAIDTKDDID</sequence>
<dbReference type="Proteomes" id="UP000663842">
    <property type="component" value="Unassembled WGS sequence"/>
</dbReference>
<dbReference type="Proteomes" id="UP000663856">
    <property type="component" value="Unassembled WGS sequence"/>
</dbReference>
<name>A0A816UE17_9BILA</name>
<evidence type="ECO:0000313" key="6">
    <source>
        <dbReference type="EMBL" id="CAF5175348.1"/>
    </source>
</evidence>
<dbReference type="Proteomes" id="UP000663834">
    <property type="component" value="Unassembled WGS sequence"/>
</dbReference>
<dbReference type="AlphaFoldDB" id="A0A816UE17"/>
<dbReference type="Proteomes" id="UP000681720">
    <property type="component" value="Unassembled WGS sequence"/>
</dbReference>
<dbReference type="EMBL" id="CAJOBF010005866">
    <property type="protein sequence ID" value="CAF4189246.1"/>
    <property type="molecule type" value="Genomic_DNA"/>
</dbReference>
<proteinExistence type="predicted"/>
<dbReference type="EMBL" id="CAJNRE010002395">
    <property type="protein sequence ID" value="CAF1976343.1"/>
    <property type="molecule type" value="Genomic_DNA"/>
</dbReference>
<dbReference type="EMBL" id="CAJNRF010008432">
    <property type="protein sequence ID" value="CAF2101403.1"/>
    <property type="molecule type" value="Genomic_DNA"/>
</dbReference>
<evidence type="ECO:0000313" key="4">
    <source>
        <dbReference type="EMBL" id="CAF2255797.1"/>
    </source>
</evidence>
<evidence type="ECO:0000313" key="3">
    <source>
        <dbReference type="EMBL" id="CAF2101403.1"/>
    </source>
</evidence>
<evidence type="ECO:0000313" key="7">
    <source>
        <dbReference type="Proteomes" id="UP000663856"/>
    </source>
</evidence>
<dbReference type="EMBL" id="CAJNRG010018337">
    <property type="protein sequence ID" value="CAF2255797.1"/>
    <property type="molecule type" value="Genomic_DNA"/>
</dbReference>
<dbReference type="Proteomes" id="UP000663824">
    <property type="component" value="Unassembled WGS sequence"/>
</dbReference>
<evidence type="ECO:0000313" key="5">
    <source>
        <dbReference type="EMBL" id="CAF4189246.1"/>
    </source>
</evidence>
<dbReference type="Proteomes" id="UP000663887">
    <property type="component" value="Unassembled WGS sequence"/>
</dbReference>
<dbReference type="EMBL" id="CAJOBJ010326056">
    <property type="protein sequence ID" value="CAF5175348.1"/>
    <property type="molecule type" value="Genomic_DNA"/>
</dbReference>
<protein>
    <submittedName>
        <fullName evidence="3">Uncharacterized protein</fullName>
    </submittedName>
</protein>
<gene>
    <name evidence="6" type="ORF">GIL414_LOCUS67493</name>
    <name evidence="1" type="ORF">KQP761_LOCUS6946</name>
    <name evidence="2" type="ORF">MBJ925_LOCUS7050</name>
    <name evidence="5" type="ORF">UXM345_LOCUS27330</name>
    <name evidence="3" type="ORF">WKI299_LOCUS20302</name>
    <name evidence="4" type="ORF">XDN619_LOCUS35677</name>
</gene>
<organism evidence="3 7">
    <name type="scientific">Rotaria magnacalcarata</name>
    <dbReference type="NCBI Taxonomy" id="392030"/>
    <lineage>
        <taxon>Eukaryota</taxon>
        <taxon>Metazoa</taxon>
        <taxon>Spiralia</taxon>
        <taxon>Gnathifera</taxon>
        <taxon>Rotifera</taxon>
        <taxon>Eurotatoria</taxon>
        <taxon>Bdelloidea</taxon>
        <taxon>Philodinida</taxon>
        <taxon>Philodinidae</taxon>
        <taxon>Rotaria</taxon>
    </lineage>
</organism>
<evidence type="ECO:0000313" key="2">
    <source>
        <dbReference type="EMBL" id="CAF1976343.1"/>
    </source>
</evidence>
<comment type="caution">
    <text evidence="3">The sequence shown here is derived from an EMBL/GenBank/DDBJ whole genome shotgun (WGS) entry which is preliminary data.</text>
</comment>
<evidence type="ECO:0000313" key="1">
    <source>
        <dbReference type="EMBL" id="CAF1345260.1"/>
    </source>
</evidence>
<reference evidence="3" key="1">
    <citation type="submission" date="2021-02" db="EMBL/GenBank/DDBJ databases">
        <authorList>
            <person name="Nowell W R."/>
        </authorList>
    </citation>
    <scope>NUCLEOTIDE SEQUENCE</scope>
</reference>